<comment type="caution">
    <text evidence="8">The sequence shown here is derived from an EMBL/GenBank/DDBJ whole genome shotgun (WGS) entry which is preliminary data.</text>
</comment>
<evidence type="ECO:0000259" key="6">
    <source>
        <dbReference type="Pfam" id="PF00149"/>
    </source>
</evidence>
<dbReference type="EMBL" id="VANI01000011">
    <property type="protein sequence ID" value="TLM76992.1"/>
    <property type="molecule type" value="Genomic_DNA"/>
</dbReference>
<dbReference type="PRINTS" id="PR01607">
    <property type="entry name" value="APYRASEFAMLY"/>
</dbReference>
<feature type="domain" description="5'-Nucleotidase C-terminal" evidence="7">
    <location>
        <begin position="359"/>
        <end position="499"/>
    </location>
</feature>
<protein>
    <submittedName>
        <fullName evidence="8">Bifunctional UDP-sugar hydrolase/5'-nucleotidase</fullName>
    </submittedName>
</protein>
<dbReference type="Pfam" id="PF00149">
    <property type="entry name" value="Metallophos"/>
    <property type="match status" value="1"/>
</dbReference>
<evidence type="ECO:0000259" key="7">
    <source>
        <dbReference type="Pfam" id="PF02872"/>
    </source>
</evidence>
<evidence type="ECO:0000313" key="9">
    <source>
        <dbReference type="Proteomes" id="UP000306791"/>
    </source>
</evidence>
<accession>A0ABY2UHI3</accession>
<dbReference type="InterPro" id="IPR006146">
    <property type="entry name" value="5'-Nucleotdase_CS"/>
</dbReference>
<evidence type="ECO:0000256" key="3">
    <source>
        <dbReference type="ARBA" id="ARBA00022729"/>
    </source>
</evidence>
<dbReference type="Gene3D" id="3.60.21.10">
    <property type="match status" value="1"/>
</dbReference>
<reference evidence="8 9" key="1">
    <citation type="submission" date="2019-05" db="EMBL/GenBank/DDBJ databases">
        <title>Microbulbifer harenosus sp. nov., an alginate-degrading bacterium isolated from coastal sand.</title>
        <authorList>
            <person name="Huang H."/>
            <person name="Mo K."/>
            <person name="Bao S."/>
        </authorList>
    </citation>
    <scope>NUCLEOTIDE SEQUENCE [LARGE SCALE GENOMIC DNA]</scope>
    <source>
        <strain evidence="8 9">HB161719</strain>
    </source>
</reference>
<dbReference type="PANTHER" id="PTHR11575">
    <property type="entry name" value="5'-NUCLEOTIDASE-RELATED"/>
    <property type="match status" value="1"/>
</dbReference>
<dbReference type="GO" id="GO:0016787">
    <property type="term" value="F:hydrolase activity"/>
    <property type="evidence" value="ECO:0007669"/>
    <property type="project" value="UniProtKB-KW"/>
</dbReference>
<dbReference type="Proteomes" id="UP000306791">
    <property type="component" value="Unassembled WGS sequence"/>
</dbReference>
<dbReference type="PROSITE" id="PS00786">
    <property type="entry name" value="5_NUCLEOTIDASE_2"/>
    <property type="match status" value="1"/>
</dbReference>
<keyword evidence="9" id="KW-1185">Reference proteome</keyword>
<keyword evidence="5 8" id="KW-0378">Hydrolase</keyword>
<evidence type="ECO:0000256" key="4">
    <source>
        <dbReference type="ARBA" id="ARBA00022741"/>
    </source>
</evidence>
<keyword evidence="2" id="KW-0479">Metal-binding</keyword>
<dbReference type="InterPro" id="IPR006179">
    <property type="entry name" value="5_nucleotidase/apyrase"/>
</dbReference>
<evidence type="ECO:0000256" key="2">
    <source>
        <dbReference type="ARBA" id="ARBA00022723"/>
    </source>
</evidence>
<evidence type="ECO:0000256" key="1">
    <source>
        <dbReference type="ARBA" id="ARBA00006654"/>
    </source>
</evidence>
<proteinExistence type="inferred from homology"/>
<dbReference type="PROSITE" id="PS00785">
    <property type="entry name" value="5_NUCLEOTIDASE_1"/>
    <property type="match status" value="1"/>
</dbReference>
<dbReference type="InterPro" id="IPR004843">
    <property type="entry name" value="Calcineurin-like_PHP"/>
</dbReference>
<dbReference type="RefSeq" id="WP_138235900.1">
    <property type="nucleotide sequence ID" value="NZ_CP185860.1"/>
</dbReference>
<gene>
    <name evidence="8" type="ORF">FDY93_11565</name>
</gene>
<dbReference type="Pfam" id="PF02872">
    <property type="entry name" value="5_nucleotid_C"/>
    <property type="match status" value="1"/>
</dbReference>
<sequence>MAKQKLHSQGIGFYTALLVALLLISGCTPETPAAQSDEPVRLTLLHTNDNHGRFWPNQYGEYGMAARKTLIDRIRAEVEADGGYTLLLSGGDVNTGVPESDMQDAEPDFRGMSRMGYDAMAVGNHEFDNPLEVIRKQQTWSSFDFLSANIYDGSGERLFKPYRIFNKGGVRIAVVGLITESTRFIGNPEYVEGLEFVLPEKEMATLLPELKRQADVVIALTHMGHEMQSIGTDVALAKAVDGIDLIVGGHSQQPVCTDSEGALLADYQPGAPCKPDFENGTWIMQAHEWGKYVGRADLVIEKDSVQLVDYQLIPVNLKTGRDEHAEMVQASIPPDAELQAFLQDFQDKGGEALRQVITRAEATFDRRDKRRPSNVSPLGSLITQAFRQFSRADIAITNSGGIRDNLYEGDVTVKSLMQVMPFANTVGYVDLNGEELQQYFEAIGLSGGNQRGIQFSGMSFTTDGDIIVGDENQPLDPAKIYRLATNSFLAAGGDGYPSLLDKPTYVNSGVVDFTTVQQLLAGRESISPAQF</sequence>
<comment type="similarity">
    <text evidence="1 5">Belongs to the 5'-nucleotidase family.</text>
</comment>
<dbReference type="InterPro" id="IPR008334">
    <property type="entry name" value="5'-Nucleotdase_C"/>
</dbReference>
<dbReference type="PROSITE" id="PS51257">
    <property type="entry name" value="PROKAR_LIPOPROTEIN"/>
    <property type="match status" value="1"/>
</dbReference>
<dbReference type="NCBIfam" id="NF007109">
    <property type="entry name" value="PRK09558.1"/>
    <property type="match status" value="1"/>
</dbReference>
<dbReference type="InterPro" id="IPR029052">
    <property type="entry name" value="Metallo-depent_PP-like"/>
</dbReference>
<dbReference type="InterPro" id="IPR036907">
    <property type="entry name" value="5'-Nucleotdase_C_sf"/>
</dbReference>
<evidence type="ECO:0000313" key="8">
    <source>
        <dbReference type="EMBL" id="TLM76992.1"/>
    </source>
</evidence>
<dbReference type="PANTHER" id="PTHR11575:SF46">
    <property type="entry name" value="PROTEIN USHA"/>
    <property type="match status" value="1"/>
</dbReference>
<keyword evidence="4 5" id="KW-0547">Nucleotide-binding</keyword>
<dbReference type="SUPFAM" id="SSF55816">
    <property type="entry name" value="5'-nucleotidase (syn. UDP-sugar hydrolase), C-terminal domain"/>
    <property type="match status" value="1"/>
</dbReference>
<dbReference type="Gene3D" id="3.90.780.10">
    <property type="entry name" value="5'-Nucleotidase, C-terminal domain"/>
    <property type="match status" value="1"/>
</dbReference>
<name>A0ABY2UHI3_9GAMM</name>
<dbReference type="SUPFAM" id="SSF56300">
    <property type="entry name" value="Metallo-dependent phosphatases"/>
    <property type="match status" value="1"/>
</dbReference>
<organism evidence="8 9">
    <name type="scientific">Microbulbifer harenosus</name>
    <dbReference type="NCBI Taxonomy" id="2576840"/>
    <lineage>
        <taxon>Bacteria</taxon>
        <taxon>Pseudomonadati</taxon>
        <taxon>Pseudomonadota</taxon>
        <taxon>Gammaproteobacteria</taxon>
        <taxon>Cellvibrionales</taxon>
        <taxon>Microbulbiferaceae</taxon>
        <taxon>Microbulbifer</taxon>
    </lineage>
</organism>
<evidence type="ECO:0000256" key="5">
    <source>
        <dbReference type="RuleBase" id="RU362119"/>
    </source>
</evidence>
<keyword evidence="3" id="KW-0732">Signal</keyword>
<feature type="domain" description="Calcineurin-like phosphoesterase" evidence="6">
    <location>
        <begin position="43"/>
        <end position="253"/>
    </location>
</feature>